<reference evidence="1" key="1">
    <citation type="submission" date="2018-04" db="EMBL/GenBank/DDBJ databases">
        <authorList>
            <person name="Go L.Y."/>
            <person name="Mitchell J.A."/>
        </authorList>
    </citation>
    <scope>NUCLEOTIDE SEQUENCE</scope>
    <source>
        <strain evidence="1">WBAF</strain>
    </source>
</reference>
<dbReference type="AlphaFoldDB" id="A0A3B0IX25"/>
<evidence type="ECO:0000313" key="1">
    <source>
        <dbReference type="EMBL" id="SPP33760.1"/>
    </source>
</evidence>
<name>A0A3B0IX25_9RICK</name>
<gene>
    <name evidence="1" type="ORF">WBAF_0208</name>
</gene>
<protein>
    <submittedName>
        <fullName evidence="1">Uncharacterized protein</fullName>
    </submittedName>
</protein>
<dbReference type="EMBL" id="OUNF01000045">
    <property type="protein sequence ID" value="SPP33760.1"/>
    <property type="molecule type" value="Genomic_DNA"/>
</dbReference>
<organism evidence="1">
    <name type="scientific">Wolbachia endosymbiont of Aleurodicus floccissimus</name>
    <dbReference type="NCBI Taxonomy" id="2152762"/>
    <lineage>
        <taxon>Bacteria</taxon>
        <taxon>Pseudomonadati</taxon>
        <taxon>Pseudomonadota</taxon>
        <taxon>Alphaproteobacteria</taxon>
        <taxon>Rickettsiales</taxon>
        <taxon>Anaplasmataceae</taxon>
        <taxon>Wolbachieae</taxon>
        <taxon>Wolbachia</taxon>
    </lineage>
</organism>
<accession>A0A3B0IX25</accession>
<proteinExistence type="predicted"/>
<sequence length="81" mass="9316">MLLISPFLITATFRVFELLKLKCIFSISNFVAICVSNKVEKLPKKSEEKTLIVLQSINKMEFDPEMIEILLEKIQNSLAEL</sequence>